<dbReference type="Pfam" id="PF21974">
    <property type="entry name" value="SPN1_m3Gcap_bd"/>
    <property type="match status" value="2"/>
</dbReference>
<name>A0A9Q0M6H8_BLOTA</name>
<keyword evidence="12" id="KW-1185">Reference proteome</keyword>
<feature type="domain" description="Snurportin-1 m3G cap-binding" evidence="10">
    <location>
        <begin position="160"/>
        <end position="284"/>
    </location>
</feature>
<dbReference type="GO" id="GO:0061015">
    <property type="term" value="P:snRNA import into nucleus"/>
    <property type="evidence" value="ECO:0007669"/>
    <property type="project" value="InterPro"/>
</dbReference>
<evidence type="ECO:0000256" key="2">
    <source>
        <dbReference type="ARBA" id="ARBA00004123"/>
    </source>
</evidence>
<dbReference type="OMA" id="RCLVISQ"/>
<dbReference type="GO" id="GO:0005634">
    <property type="term" value="C:nucleus"/>
    <property type="evidence" value="ECO:0007669"/>
    <property type="project" value="UniProtKB-SubCell"/>
</dbReference>
<sequence length="383" mass="45099">MTTELPINSSSSLADDFENFFNISKPIENDTSRPHPKFSQYCPKFSFSNCNDVERLQEKRRIEMLQSLKRKREMILDNLNLIAFIEDESNQKFNTNKKMKISPNNEHILLEMDVEPSDINVVPIQVNKKNVNENLVKNRRQRNFRRTRNEKEFQKLISNQLMLSEWLVDVPTDFYQEWFMLCCPRGKRTLVIAANGRTSVYSRTGYFMFHFQSSLSGGGRYSTKYGVRNKTSILDCIYVEGEHRFYVIDVISWNGCTFLDCETEFRFFWLHSRFNEELNESINNDTNIVDSIASDHDVNMDEPNTTIFKQNISSLYNFIPLPYQDCTVDNVRRIKSTYRLNTKIDGILFFHKRAPYTPGITPLVCWLKLDMIPKILNIEINDK</sequence>
<protein>
    <recommendedName>
        <fullName evidence="5">Snurportin-1</fullName>
    </recommendedName>
</protein>
<evidence type="ECO:0000256" key="9">
    <source>
        <dbReference type="ARBA" id="ARBA00023242"/>
    </source>
</evidence>
<dbReference type="EMBL" id="JAPWDV010000002">
    <property type="protein sequence ID" value="KAJ6219764.1"/>
    <property type="molecule type" value="Genomic_DNA"/>
</dbReference>
<dbReference type="CDD" id="cd09232">
    <property type="entry name" value="Snurportin-1_C"/>
    <property type="match status" value="1"/>
</dbReference>
<dbReference type="Gene3D" id="3.30.470.30">
    <property type="entry name" value="DNA ligase/mRNA capping enzyme"/>
    <property type="match status" value="1"/>
</dbReference>
<dbReference type="InterPro" id="IPR017336">
    <property type="entry name" value="Snurportin-1"/>
</dbReference>
<organism evidence="11 12">
    <name type="scientific">Blomia tropicalis</name>
    <name type="common">Mite</name>
    <dbReference type="NCBI Taxonomy" id="40697"/>
    <lineage>
        <taxon>Eukaryota</taxon>
        <taxon>Metazoa</taxon>
        <taxon>Ecdysozoa</taxon>
        <taxon>Arthropoda</taxon>
        <taxon>Chelicerata</taxon>
        <taxon>Arachnida</taxon>
        <taxon>Acari</taxon>
        <taxon>Acariformes</taxon>
        <taxon>Sarcoptiformes</taxon>
        <taxon>Astigmata</taxon>
        <taxon>Glycyphagoidea</taxon>
        <taxon>Echimyopodidae</taxon>
        <taxon>Blomia</taxon>
    </lineage>
</organism>
<evidence type="ECO:0000256" key="6">
    <source>
        <dbReference type="ARBA" id="ARBA00022448"/>
    </source>
</evidence>
<evidence type="ECO:0000256" key="1">
    <source>
        <dbReference type="ARBA" id="ARBA00003975"/>
    </source>
</evidence>
<evidence type="ECO:0000256" key="7">
    <source>
        <dbReference type="ARBA" id="ARBA00022490"/>
    </source>
</evidence>
<dbReference type="SUPFAM" id="SSF56091">
    <property type="entry name" value="DNA ligase/mRNA capping enzyme, catalytic domain"/>
    <property type="match status" value="1"/>
</dbReference>
<accession>A0A9Q0M6H8</accession>
<dbReference type="Proteomes" id="UP001142055">
    <property type="component" value="Chromosome 2"/>
</dbReference>
<keyword evidence="8" id="KW-0694">RNA-binding</keyword>
<dbReference type="InterPro" id="IPR047857">
    <property type="entry name" value="Snurportin1_C"/>
</dbReference>
<comment type="similarity">
    <text evidence="4">Belongs to the snurportin family.</text>
</comment>
<feature type="domain" description="Snurportin-1 m3G cap-binding" evidence="10">
    <location>
        <begin position="310"/>
        <end position="368"/>
    </location>
</feature>
<proteinExistence type="inferred from homology"/>
<reference evidence="11" key="1">
    <citation type="submission" date="2022-12" db="EMBL/GenBank/DDBJ databases">
        <title>Genome assemblies of Blomia tropicalis.</title>
        <authorList>
            <person name="Cui Y."/>
        </authorList>
    </citation>
    <scope>NUCLEOTIDE SEQUENCE</scope>
    <source>
        <tissue evidence="11">Adult mites</tissue>
    </source>
</reference>
<dbReference type="GO" id="GO:0005737">
    <property type="term" value="C:cytoplasm"/>
    <property type="evidence" value="ECO:0007669"/>
    <property type="project" value="UniProtKB-SubCell"/>
</dbReference>
<dbReference type="GO" id="GO:0003723">
    <property type="term" value="F:RNA binding"/>
    <property type="evidence" value="ECO:0007669"/>
    <property type="project" value="UniProtKB-KW"/>
</dbReference>
<keyword evidence="7" id="KW-0963">Cytoplasm</keyword>
<evidence type="ECO:0000256" key="4">
    <source>
        <dbReference type="ARBA" id="ARBA00007540"/>
    </source>
</evidence>
<evidence type="ECO:0000256" key="3">
    <source>
        <dbReference type="ARBA" id="ARBA00004496"/>
    </source>
</evidence>
<comment type="function">
    <text evidence="1">Functions as an U snRNP-specific nuclear import adapter. Involved in the trimethylguanosine (m3G)-cap-dependent nuclear import of U snRNPs. Binds specifically to the terminal m3G-cap U snRNAs.</text>
</comment>
<gene>
    <name evidence="11" type="ORF">RDWZM_005576</name>
</gene>
<evidence type="ECO:0000313" key="11">
    <source>
        <dbReference type="EMBL" id="KAJ6219764.1"/>
    </source>
</evidence>
<dbReference type="AlphaFoldDB" id="A0A9Q0M6H8"/>
<comment type="subcellular location">
    <subcellularLocation>
        <location evidence="3">Cytoplasm</location>
    </subcellularLocation>
    <subcellularLocation>
        <location evidence="2">Nucleus</location>
    </subcellularLocation>
</comment>
<evidence type="ECO:0000256" key="8">
    <source>
        <dbReference type="ARBA" id="ARBA00022884"/>
    </source>
</evidence>
<dbReference type="OrthoDB" id="10003593at2759"/>
<dbReference type="PANTHER" id="PTHR13403:SF6">
    <property type="entry name" value="SNURPORTIN-1"/>
    <property type="match status" value="1"/>
</dbReference>
<keyword evidence="9" id="KW-0539">Nucleus</keyword>
<keyword evidence="6" id="KW-0813">Transport</keyword>
<evidence type="ECO:0000259" key="10">
    <source>
        <dbReference type="Pfam" id="PF21974"/>
    </source>
</evidence>
<evidence type="ECO:0000313" key="12">
    <source>
        <dbReference type="Proteomes" id="UP001142055"/>
    </source>
</evidence>
<comment type="caution">
    <text evidence="11">The sequence shown here is derived from an EMBL/GenBank/DDBJ whole genome shotgun (WGS) entry which is preliminary data.</text>
</comment>
<evidence type="ECO:0000256" key="5">
    <source>
        <dbReference type="ARBA" id="ARBA00016034"/>
    </source>
</evidence>
<dbReference type="PANTHER" id="PTHR13403">
    <property type="entry name" value="SNURPORTIN1 RNUT1 PROTEIN RNA, U TRANSPORTER 1"/>
    <property type="match status" value="1"/>
</dbReference>